<protein>
    <submittedName>
        <fullName evidence="1">Uncharacterized protein</fullName>
    </submittedName>
</protein>
<sequence length="931" mass="104365">MAKANKKTGAARKDKYYTLAKTQGYRARSAFKLIHLNRKYDLLGKSKVVIDLCAAPGGWLQVAEKYCPKQSLLVGVDLDPIRPIPNCTTFVDDITTQSCRQQLRGHLKHFQADLVMHDGAPNVGTAWVQDAYTQSELVLQSLKLATEFLKKGGSFVTKVFRSGDYNSLMWVFNQLFSKVEATKPPSSRNVSAEIFVVCQDYLAPKSIDPKFLDPRHVFKEFAQSNAPLPVSILAQQDDKPRITNPGASLALQGQAINVFAPEKKKRMREGYAEGDYTLFRSINVRDFILSPSIDDAMRVLSTCNAMTFDLSSSAPDAEQQKAWFESRRTTDDIKRDLADLKVLGKGDFKKLMKWRVSIRLEVGLDVKKSDVEDATEKVEIDEDVDEEQEVTEEMARLRAEAMTKAKREKRKANEKKARTIQRLHLNMTAPEDMTMEDDLALGGEDVFDLGQGEKEIKRRGGKAKTLDAALRDADGLDESEAEEEEVEEEEEFLDSEDEREARTARLEGALDGLYDSYQERMKERDAKWKVKQARLRDRNQDAWHGVAQNSDDEDERIVKVQGHNAGEDAEDGSDAESEEGGWEHVAALKAKIGEEVDSSDDDSDSVMSDEDEDKPKVRKVRLALPGKSLPAGSGVSTRKPKSLVANLGADVQKAELSMAAQVWFDQSVFKGIGDLADLDVEEESDDEQEEEEDAEAVSDVEMEDQESADGDDFEVVPAEPEEDGTEWDVEDEDQDVVKQEKIKKKGLLTGEAVTLASALVNRQTTVSQMIDDGFNKHNFNHKDGLPTWFLDDEGKHWKANLPVTKEAMDALRAKQRALDARPIKKVAEAKARKKFKAHQRLEKAKKKAEGLVDAPDMSERDRATAMLKTLGKAGAKPKQKEVKVIVARGANRGLKGRPNGVKGRYKIVDARMRKEMRAMKRKDKATKKRKH</sequence>
<evidence type="ECO:0000313" key="1">
    <source>
        <dbReference type="EMBL" id="KAJ9122655.1"/>
    </source>
</evidence>
<evidence type="ECO:0000313" key="2">
    <source>
        <dbReference type="Proteomes" id="UP001234202"/>
    </source>
</evidence>
<name>A0ACC2XGY2_9TREE</name>
<proteinExistence type="predicted"/>
<reference evidence="1" key="1">
    <citation type="submission" date="2023-04" db="EMBL/GenBank/DDBJ databases">
        <title>Draft Genome sequencing of Naganishia species isolated from polar environments using Oxford Nanopore Technology.</title>
        <authorList>
            <person name="Leo P."/>
            <person name="Venkateswaran K."/>
        </authorList>
    </citation>
    <scope>NUCLEOTIDE SEQUENCE</scope>
    <source>
        <strain evidence="1">DBVPG 5303</strain>
    </source>
</reference>
<accession>A0ACC2XGY2</accession>
<dbReference type="EMBL" id="JASBWV010000014">
    <property type="protein sequence ID" value="KAJ9122655.1"/>
    <property type="molecule type" value="Genomic_DNA"/>
</dbReference>
<keyword evidence="2" id="KW-1185">Reference proteome</keyword>
<comment type="caution">
    <text evidence="1">The sequence shown here is derived from an EMBL/GenBank/DDBJ whole genome shotgun (WGS) entry which is preliminary data.</text>
</comment>
<gene>
    <name evidence="1" type="ORF">QFC24_004083</name>
</gene>
<organism evidence="1 2">
    <name type="scientific">Naganishia onofrii</name>
    <dbReference type="NCBI Taxonomy" id="1851511"/>
    <lineage>
        <taxon>Eukaryota</taxon>
        <taxon>Fungi</taxon>
        <taxon>Dikarya</taxon>
        <taxon>Basidiomycota</taxon>
        <taxon>Agaricomycotina</taxon>
        <taxon>Tremellomycetes</taxon>
        <taxon>Filobasidiales</taxon>
        <taxon>Filobasidiaceae</taxon>
        <taxon>Naganishia</taxon>
    </lineage>
</organism>
<dbReference type="Proteomes" id="UP001234202">
    <property type="component" value="Unassembled WGS sequence"/>
</dbReference>